<evidence type="ECO:0000256" key="1">
    <source>
        <dbReference type="ARBA" id="ARBA00023002"/>
    </source>
</evidence>
<feature type="domain" description="Flavin reductase like" evidence="2">
    <location>
        <begin position="21"/>
        <end position="168"/>
    </location>
</feature>
<accession>A0A4D7QRV6</accession>
<dbReference type="RefSeq" id="WP_137101312.1">
    <property type="nucleotide sequence ID" value="NZ_CP039865.1"/>
</dbReference>
<dbReference type="InterPro" id="IPR012349">
    <property type="entry name" value="Split_barrel_FMN-bd"/>
</dbReference>
<evidence type="ECO:0000259" key="2">
    <source>
        <dbReference type="SMART" id="SM00903"/>
    </source>
</evidence>
<dbReference type="Pfam" id="PF01613">
    <property type="entry name" value="Flavin_Reduct"/>
    <property type="match status" value="1"/>
</dbReference>
<dbReference type="SUPFAM" id="SSF50475">
    <property type="entry name" value="FMN-binding split barrel"/>
    <property type="match status" value="1"/>
</dbReference>
<dbReference type="PANTHER" id="PTHR30466">
    <property type="entry name" value="FLAVIN REDUCTASE"/>
    <property type="match status" value="1"/>
</dbReference>
<evidence type="ECO:0000313" key="4">
    <source>
        <dbReference type="Proteomes" id="UP000298588"/>
    </source>
</evidence>
<dbReference type="GO" id="GO:0042602">
    <property type="term" value="F:riboflavin reductase (NADPH) activity"/>
    <property type="evidence" value="ECO:0007669"/>
    <property type="project" value="TreeGrafter"/>
</dbReference>
<proteinExistence type="predicted"/>
<dbReference type="KEGG" id="paqt:E8L99_20620"/>
<dbReference type="EMBL" id="CP039865">
    <property type="protein sequence ID" value="QCK87984.1"/>
    <property type="molecule type" value="Genomic_DNA"/>
</dbReference>
<dbReference type="AlphaFoldDB" id="A0A4D7QRV6"/>
<name>A0A4D7QRV6_9HYPH</name>
<dbReference type="InterPro" id="IPR002563">
    <property type="entry name" value="Flavin_Rdtase-like_dom"/>
</dbReference>
<dbReference type="PANTHER" id="PTHR30466:SF1">
    <property type="entry name" value="FMN REDUCTASE (NADH) RUTF"/>
    <property type="match status" value="1"/>
</dbReference>
<gene>
    <name evidence="3" type="ORF">E8L99_20620</name>
</gene>
<evidence type="ECO:0000313" key="3">
    <source>
        <dbReference type="EMBL" id="QCK87984.1"/>
    </source>
</evidence>
<reference evidence="3 4" key="1">
    <citation type="submission" date="2019-04" db="EMBL/GenBank/DDBJ databases">
        <title>Phreatobacter aquaticus sp. nov.</title>
        <authorList>
            <person name="Choi A."/>
            <person name="Baek K."/>
        </authorList>
    </citation>
    <scope>NUCLEOTIDE SEQUENCE [LARGE SCALE GENOMIC DNA]</scope>
    <source>
        <strain evidence="3 4">NMCR1094</strain>
    </source>
</reference>
<dbReference type="InterPro" id="IPR050268">
    <property type="entry name" value="NADH-dep_flavin_reductase"/>
</dbReference>
<dbReference type="Proteomes" id="UP000298588">
    <property type="component" value="Chromosome"/>
</dbReference>
<dbReference type="GO" id="GO:0010181">
    <property type="term" value="F:FMN binding"/>
    <property type="evidence" value="ECO:0007669"/>
    <property type="project" value="InterPro"/>
</dbReference>
<dbReference type="SMART" id="SM00903">
    <property type="entry name" value="Flavin_Reduct"/>
    <property type="match status" value="1"/>
</dbReference>
<keyword evidence="4" id="KW-1185">Reference proteome</keyword>
<keyword evidence="1" id="KW-0560">Oxidoreductase</keyword>
<sequence length="172" mass="17801">MDQAFAAVGLGATPEAYRNGMAQVAGHVHVITTAGPAGSSGFTAIAVASVSDDPPTLLFCINRQSTNGPLIEANGVFAINALAAGASDLAETFAGRRGQKGSERFREGRWTTLTTGAPILETALASFDCRVVEARPIATHLVVIGKVEAVRVGGEGAALAYFGRAYRDIPRD</sequence>
<dbReference type="Gene3D" id="2.30.110.10">
    <property type="entry name" value="Electron Transport, Fmn-binding Protein, Chain A"/>
    <property type="match status" value="1"/>
</dbReference>
<organism evidence="3 4">
    <name type="scientific">Phreatobacter aquaticus</name>
    <dbReference type="NCBI Taxonomy" id="2570229"/>
    <lineage>
        <taxon>Bacteria</taxon>
        <taxon>Pseudomonadati</taxon>
        <taxon>Pseudomonadota</taxon>
        <taxon>Alphaproteobacteria</taxon>
        <taxon>Hyphomicrobiales</taxon>
        <taxon>Phreatobacteraceae</taxon>
        <taxon>Phreatobacter</taxon>
    </lineage>
</organism>
<protein>
    <submittedName>
        <fullName evidence="3">Flavin reductase</fullName>
    </submittedName>
</protein>
<dbReference type="OrthoDB" id="9789254at2"/>
<dbReference type="GO" id="GO:0006208">
    <property type="term" value="P:pyrimidine nucleobase catabolic process"/>
    <property type="evidence" value="ECO:0007669"/>
    <property type="project" value="TreeGrafter"/>
</dbReference>